<dbReference type="AlphaFoldDB" id="A0A0B3RZ36"/>
<evidence type="ECO:0000313" key="2">
    <source>
        <dbReference type="Proteomes" id="UP000030960"/>
    </source>
</evidence>
<protein>
    <submittedName>
        <fullName evidence="1">Putative lipoprotein</fullName>
    </submittedName>
</protein>
<dbReference type="Proteomes" id="UP000030960">
    <property type="component" value="Unassembled WGS sequence"/>
</dbReference>
<dbReference type="EMBL" id="JSUQ01000014">
    <property type="protein sequence ID" value="KHQ51978.1"/>
    <property type="molecule type" value="Genomic_DNA"/>
</dbReference>
<gene>
    <name evidence="1" type="ORF">OA50_03617</name>
</gene>
<keyword evidence="2" id="KW-1185">Reference proteome</keyword>
<reference evidence="1 2" key="1">
    <citation type="submission" date="2014-10" db="EMBL/GenBank/DDBJ databases">
        <title>Genome sequence of Ponticoccus sp. strain UMTAT08 isolated from clonal culture of toxic dinoflagellate Alexandrium tamiyavanichii.</title>
        <authorList>
            <person name="Gan H.Y."/>
            <person name="Muhd D.-D."/>
            <person name="Mohd Noor M.E."/>
            <person name="Yeong Y.S."/>
            <person name="Usup G."/>
        </authorList>
    </citation>
    <scope>NUCLEOTIDE SEQUENCE [LARGE SCALE GENOMIC DNA]</scope>
    <source>
        <strain evidence="1 2">UMTAT08</strain>
    </source>
</reference>
<accession>A0A0B3RZ36</accession>
<dbReference type="PROSITE" id="PS51257">
    <property type="entry name" value="PROKAR_LIPOPROTEIN"/>
    <property type="match status" value="1"/>
</dbReference>
<sequence>MRILTISAALVATLGLAACEGTDIERGVIGAGIGAAGAAATGRNVAAGAAIGGAAGVVCDDVTPEVCRNR</sequence>
<proteinExistence type="predicted"/>
<comment type="caution">
    <text evidence="1">The sequence shown here is derived from an EMBL/GenBank/DDBJ whole genome shotgun (WGS) entry which is preliminary data.</text>
</comment>
<accession>A0A225QQ19</accession>
<name>A0A0B3RZ36_9RHOB</name>
<keyword evidence="1" id="KW-0449">Lipoprotein</keyword>
<evidence type="ECO:0000313" key="1">
    <source>
        <dbReference type="EMBL" id="KHQ51978.1"/>
    </source>
</evidence>
<organism evidence="1 2">
    <name type="scientific">Mameliella alba</name>
    <dbReference type="NCBI Taxonomy" id="561184"/>
    <lineage>
        <taxon>Bacteria</taxon>
        <taxon>Pseudomonadati</taxon>
        <taxon>Pseudomonadota</taxon>
        <taxon>Alphaproteobacteria</taxon>
        <taxon>Rhodobacterales</taxon>
        <taxon>Roseobacteraceae</taxon>
        <taxon>Mameliella</taxon>
    </lineage>
</organism>
<dbReference type="STRING" id="561184.SAMN05216376_104211"/>
<dbReference type="RefSeq" id="WP_043144244.1">
    <property type="nucleotide sequence ID" value="NZ_AP022337.1"/>
</dbReference>